<sequence>MGIWARRLRGCSSRDSSAYPWKPDLPCHLAVTGTSINISNNWKIKGQQDALAELLCRALDPVLPVPQQELRETRVKMGLGLGLAGPRAGENSPGEQDPAQLWEDRARGAGRGLHSPSCEHLSTAC</sequence>
<evidence type="ECO:0000313" key="2">
    <source>
        <dbReference type="EMBL" id="OPJ78446.1"/>
    </source>
</evidence>
<gene>
    <name evidence="2" type="ORF">AV530_003279</name>
</gene>
<feature type="region of interest" description="Disordered" evidence="1">
    <location>
        <begin position="81"/>
        <end position="116"/>
    </location>
</feature>
<dbReference type="EMBL" id="LSYS01005108">
    <property type="protein sequence ID" value="OPJ78446.1"/>
    <property type="molecule type" value="Genomic_DNA"/>
</dbReference>
<accession>A0A1V4K1Y1</accession>
<organism evidence="2 3">
    <name type="scientific">Patagioenas fasciata monilis</name>
    <dbReference type="NCBI Taxonomy" id="372326"/>
    <lineage>
        <taxon>Eukaryota</taxon>
        <taxon>Metazoa</taxon>
        <taxon>Chordata</taxon>
        <taxon>Craniata</taxon>
        <taxon>Vertebrata</taxon>
        <taxon>Euteleostomi</taxon>
        <taxon>Archelosauria</taxon>
        <taxon>Archosauria</taxon>
        <taxon>Dinosauria</taxon>
        <taxon>Saurischia</taxon>
        <taxon>Theropoda</taxon>
        <taxon>Coelurosauria</taxon>
        <taxon>Aves</taxon>
        <taxon>Neognathae</taxon>
        <taxon>Neoaves</taxon>
        <taxon>Columbimorphae</taxon>
        <taxon>Columbiformes</taxon>
        <taxon>Columbidae</taxon>
        <taxon>Patagioenas</taxon>
    </lineage>
</organism>
<dbReference type="AlphaFoldDB" id="A0A1V4K1Y1"/>
<name>A0A1V4K1Y1_PATFA</name>
<evidence type="ECO:0000256" key="1">
    <source>
        <dbReference type="SAM" id="MobiDB-lite"/>
    </source>
</evidence>
<protein>
    <submittedName>
        <fullName evidence="2">Uncharacterized protein</fullName>
    </submittedName>
</protein>
<dbReference type="Proteomes" id="UP000190648">
    <property type="component" value="Unassembled WGS sequence"/>
</dbReference>
<proteinExistence type="predicted"/>
<evidence type="ECO:0000313" key="3">
    <source>
        <dbReference type="Proteomes" id="UP000190648"/>
    </source>
</evidence>
<comment type="caution">
    <text evidence="2">The sequence shown here is derived from an EMBL/GenBank/DDBJ whole genome shotgun (WGS) entry which is preliminary data.</text>
</comment>
<reference evidence="2 3" key="1">
    <citation type="submission" date="2016-02" db="EMBL/GenBank/DDBJ databases">
        <title>Band-tailed pigeon sequencing and assembly.</title>
        <authorList>
            <person name="Soares A.E."/>
            <person name="Novak B.J."/>
            <person name="Rice E.S."/>
            <person name="O'Connell B."/>
            <person name="Chang D."/>
            <person name="Weber S."/>
            <person name="Shapiro B."/>
        </authorList>
    </citation>
    <scope>NUCLEOTIDE SEQUENCE [LARGE SCALE GENOMIC DNA]</scope>
    <source>
        <strain evidence="2">BTP2013</strain>
        <tissue evidence="2">Blood</tissue>
    </source>
</reference>
<keyword evidence="3" id="KW-1185">Reference proteome</keyword>